<comment type="caution">
    <text evidence="3">The sequence shown here is derived from an EMBL/GenBank/DDBJ whole genome shotgun (WGS) entry which is preliminary data.</text>
</comment>
<dbReference type="EMBL" id="JAPEUX010000005">
    <property type="protein sequence ID" value="KAJ4352273.1"/>
    <property type="molecule type" value="Genomic_DNA"/>
</dbReference>
<organism evidence="3 4">
    <name type="scientific">Didymosphaeria variabile</name>
    <dbReference type="NCBI Taxonomy" id="1932322"/>
    <lineage>
        <taxon>Eukaryota</taxon>
        <taxon>Fungi</taxon>
        <taxon>Dikarya</taxon>
        <taxon>Ascomycota</taxon>
        <taxon>Pezizomycotina</taxon>
        <taxon>Dothideomycetes</taxon>
        <taxon>Pleosporomycetidae</taxon>
        <taxon>Pleosporales</taxon>
        <taxon>Massarineae</taxon>
        <taxon>Didymosphaeriaceae</taxon>
        <taxon>Didymosphaeria</taxon>
    </lineage>
</organism>
<dbReference type="AlphaFoldDB" id="A0A9W8XJ66"/>
<feature type="region of interest" description="Disordered" evidence="1">
    <location>
        <begin position="19"/>
        <end position="73"/>
    </location>
</feature>
<dbReference type="Proteomes" id="UP001140513">
    <property type="component" value="Unassembled WGS sequence"/>
</dbReference>
<keyword evidence="4" id="KW-1185">Reference proteome</keyword>
<accession>A0A9W8XJ66</accession>
<name>A0A9W8XJ66_9PLEO</name>
<feature type="compositionally biased region" description="Basic and acidic residues" evidence="1">
    <location>
        <begin position="34"/>
        <end position="57"/>
    </location>
</feature>
<protein>
    <submittedName>
        <fullName evidence="3">Uncharacterized protein</fullName>
    </submittedName>
</protein>
<keyword evidence="2" id="KW-0472">Membrane</keyword>
<dbReference type="RefSeq" id="XP_056070629.1">
    <property type="nucleotide sequence ID" value="XM_056216382.1"/>
</dbReference>
<keyword evidence="2" id="KW-1133">Transmembrane helix</keyword>
<keyword evidence="2" id="KW-0812">Transmembrane</keyword>
<evidence type="ECO:0000313" key="3">
    <source>
        <dbReference type="EMBL" id="KAJ4352273.1"/>
    </source>
</evidence>
<gene>
    <name evidence="3" type="ORF">N0V89_007620</name>
</gene>
<proteinExistence type="predicted"/>
<evidence type="ECO:0000313" key="4">
    <source>
        <dbReference type="Proteomes" id="UP001140513"/>
    </source>
</evidence>
<evidence type="ECO:0000256" key="1">
    <source>
        <dbReference type="SAM" id="MobiDB-lite"/>
    </source>
</evidence>
<feature type="transmembrane region" description="Helical" evidence="2">
    <location>
        <begin position="83"/>
        <end position="104"/>
    </location>
</feature>
<dbReference type="GeneID" id="80911150"/>
<reference evidence="3" key="1">
    <citation type="submission" date="2022-10" db="EMBL/GenBank/DDBJ databases">
        <title>Tapping the CABI collections for fungal endophytes: first genome assemblies for Collariella, Neodidymelliopsis, Ascochyta clinopodiicola, Didymella pomorum, Didymosphaeria variabile, Neocosmospora piperis and Neocucurbitaria cava.</title>
        <authorList>
            <person name="Hill R."/>
        </authorList>
    </citation>
    <scope>NUCLEOTIDE SEQUENCE</scope>
    <source>
        <strain evidence="3">IMI 356815</strain>
    </source>
</reference>
<sequence>MRKRQGTVTYPAGRIDWTPYLGNHAKLPGGTDGVDGRSDDMKAADASRADDVDDKKAAGASRNVAEAGTEPARKAGSAASRCSWCHFAAGALLVIAGVFAVWVGRPHRSLESGQPLSKIPFTLAKPEPLEQLARTLKQCAVIGSDVEAFAEVTTLSNNVLHGEESLRNFLHDRVGRAGERARAYPESCQRVDEFWNVLNATRVTIDNVGANSKALLEAVAKVGRVIDDDWDKEKAECKKYIHTGRRPFKKTLVAKFGNRENVVKFWTDKTEDEMKEKCSDRLTTLEICSETQSQLSAMAYDHSSRLKILSIQAAKWSRYPQRWITEMPSREATCAAKDEAGGVEGLWATIGVDAMAALSWDA</sequence>
<evidence type="ECO:0000256" key="2">
    <source>
        <dbReference type="SAM" id="Phobius"/>
    </source>
</evidence>